<feature type="domain" description="Caspase family p20" evidence="2">
    <location>
        <begin position="36"/>
        <end position="166"/>
    </location>
</feature>
<accession>A0A9X2AM45</accession>
<evidence type="ECO:0000313" key="3">
    <source>
        <dbReference type="EMBL" id="MCJ0762904.1"/>
    </source>
</evidence>
<dbReference type="InterPro" id="IPR029030">
    <property type="entry name" value="Caspase-like_dom_sf"/>
</dbReference>
<proteinExistence type="predicted"/>
<dbReference type="PROSITE" id="PS50208">
    <property type="entry name" value="CASPASE_P20"/>
    <property type="match status" value="1"/>
</dbReference>
<dbReference type="InterPro" id="IPR001309">
    <property type="entry name" value="Pept_C14_p20"/>
</dbReference>
<dbReference type="PANTHER" id="PTHR22576:SF37">
    <property type="entry name" value="MUCOSA-ASSOCIATED LYMPHOID TISSUE LYMPHOMA TRANSLOCATION PROTEIN 1"/>
    <property type="match status" value="1"/>
</dbReference>
<dbReference type="RefSeq" id="WP_243305471.1">
    <property type="nucleotide sequence ID" value="NZ_JALGBI010000001.1"/>
</dbReference>
<name>A0A9X2AM45_9BURK</name>
<evidence type="ECO:0000256" key="1">
    <source>
        <dbReference type="SAM" id="SignalP"/>
    </source>
</evidence>
<dbReference type="Gene3D" id="3.40.50.1460">
    <property type="match status" value="1"/>
</dbReference>
<keyword evidence="1" id="KW-0732">Signal</keyword>
<protein>
    <submittedName>
        <fullName evidence="3">Caspase family protein</fullName>
    </submittedName>
</protein>
<dbReference type="PANTHER" id="PTHR22576">
    <property type="entry name" value="MUCOSA ASSOCIATED LYMPHOID TISSUE LYMPHOMA TRANSLOCATION PROTEIN 1/PARACASPASE"/>
    <property type="match status" value="1"/>
</dbReference>
<organism evidence="3 4">
    <name type="scientific">Variovorax terrae</name>
    <dbReference type="NCBI Taxonomy" id="2923278"/>
    <lineage>
        <taxon>Bacteria</taxon>
        <taxon>Pseudomonadati</taxon>
        <taxon>Pseudomonadota</taxon>
        <taxon>Betaproteobacteria</taxon>
        <taxon>Burkholderiales</taxon>
        <taxon>Comamonadaceae</taxon>
        <taxon>Variovorax</taxon>
    </lineage>
</organism>
<evidence type="ECO:0000313" key="4">
    <source>
        <dbReference type="Proteomes" id="UP001139447"/>
    </source>
</evidence>
<feature type="chain" id="PRO_5040909342" evidence="1">
    <location>
        <begin position="33"/>
        <end position="574"/>
    </location>
</feature>
<dbReference type="EMBL" id="JALGBI010000001">
    <property type="protein sequence ID" value="MCJ0762904.1"/>
    <property type="molecule type" value="Genomic_DNA"/>
</dbReference>
<dbReference type="Proteomes" id="UP001139447">
    <property type="component" value="Unassembled WGS sequence"/>
</dbReference>
<dbReference type="Pfam" id="PF00656">
    <property type="entry name" value="Peptidase_C14"/>
    <property type="match status" value="1"/>
</dbReference>
<dbReference type="GO" id="GO:0004197">
    <property type="term" value="F:cysteine-type endopeptidase activity"/>
    <property type="evidence" value="ECO:0007669"/>
    <property type="project" value="InterPro"/>
</dbReference>
<dbReference type="AlphaFoldDB" id="A0A9X2AM45"/>
<dbReference type="InterPro" id="IPR052039">
    <property type="entry name" value="Caspase-related_regulators"/>
</dbReference>
<gene>
    <name evidence="3" type="ORF">MMF98_06740</name>
</gene>
<evidence type="ECO:0000259" key="2">
    <source>
        <dbReference type="PROSITE" id="PS50208"/>
    </source>
</evidence>
<sequence>MPSTVSTARAILFLARFMLAAAMVLAAAGAMAQGQPRRMALVLGNDAYQNVTKLQKAGNDATAMARELKSAGFQVTLAKDVNYRAMVRAVETFTASLKGGDQVVVFYAGHGVQVRSGSYLLPVDIEAASESEIEKTAYGLADLTDKLAEAKPAFTLVLVDACRDNPLKSNGRSIGGTRGLSAVEPPKGQMVVYSASRGQQALDSLNDRDRNPNGVFTREFITRMRQPGVRIEEVVRQVQDSVETLARTVGHDQRPAIYNEARGNFYFFAPAAGQPAATVAIAPATAAPPAQPAPPARAAEPASDLAQAAANGDVAAMLALGDQAASQAEADGWYQKAAAAGSVAASFKLGPLAKGRHPADVAVVSDILARLPGDNERKVNITGFEAVKAFVASDPFFAVPGGSEKLSFDHTATDLRVTFSKTCARAGQVFALSQVVDGGQSTTEGSTLLGGLVNFDVASSARGYSGKAASQVTRIDSVQGQPFPLTPGKVFSLAYTTTRTDGVGRLFGSDVSQATWLMTCGVTTARVKNPAQAPVPEGATQLACLTVARGAKGLWQPIRRLYWHEASGCLVDTQ</sequence>
<feature type="signal peptide" evidence="1">
    <location>
        <begin position="1"/>
        <end position="32"/>
    </location>
</feature>
<keyword evidence="4" id="KW-1185">Reference proteome</keyword>
<dbReference type="SUPFAM" id="SSF52129">
    <property type="entry name" value="Caspase-like"/>
    <property type="match status" value="1"/>
</dbReference>
<dbReference type="InterPro" id="IPR011600">
    <property type="entry name" value="Pept_C14_caspase"/>
</dbReference>
<dbReference type="GO" id="GO:0006508">
    <property type="term" value="P:proteolysis"/>
    <property type="evidence" value="ECO:0007669"/>
    <property type="project" value="InterPro"/>
</dbReference>
<reference evidence="3" key="1">
    <citation type="submission" date="2022-03" db="EMBL/GenBank/DDBJ databases">
        <authorList>
            <person name="Woo C.Y."/>
        </authorList>
    </citation>
    <scope>NUCLEOTIDE SEQUENCE</scope>
    <source>
        <strain evidence="3">CYS-02</strain>
    </source>
</reference>
<comment type="caution">
    <text evidence="3">The sequence shown here is derived from an EMBL/GenBank/DDBJ whole genome shotgun (WGS) entry which is preliminary data.</text>
</comment>